<evidence type="ECO:0000256" key="1">
    <source>
        <dbReference type="ARBA" id="ARBA00023125"/>
    </source>
</evidence>
<evidence type="ECO:0000259" key="2">
    <source>
        <dbReference type="Pfam" id="PF02311"/>
    </source>
</evidence>
<dbReference type="InterPro" id="IPR003313">
    <property type="entry name" value="AraC-bd"/>
</dbReference>
<feature type="non-terminal residue" evidence="3">
    <location>
        <position position="102"/>
    </location>
</feature>
<protein>
    <submittedName>
        <fullName evidence="3">AraC family ligand binding domain-containing protein</fullName>
    </submittedName>
</protein>
<organism evidence="3 4">
    <name type="scientific">Kibdelosporangium lantanae</name>
    <dbReference type="NCBI Taxonomy" id="1497396"/>
    <lineage>
        <taxon>Bacteria</taxon>
        <taxon>Bacillati</taxon>
        <taxon>Actinomycetota</taxon>
        <taxon>Actinomycetes</taxon>
        <taxon>Pseudonocardiales</taxon>
        <taxon>Pseudonocardiaceae</taxon>
        <taxon>Kibdelosporangium</taxon>
    </lineage>
</organism>
<dbReference type="InterPro" id="IPR037923">
    <property type="entry name" value="HTH-like"/>
</dbReference>
<dbReference type="Pfam" id="PF02311">
    <property type="entry name" value="AraC_binding"/>
    <property type="match status" value="1"/>
</dbReference>
<comment type="caution">
    <text evidence="3">The sequence shown here is derived from an EMBL/GenBank/DDBJ whole genome shotgun (WGS) entry which is preliminary data.</text>
</comment>
<sequence>MRRTTRPGPATYTVVLAPGELPVASWHLPEHGWDAVAAVEEHAHDFPILAYFDKGTGVLRSGQQVWHIEEGDLFVVAPGDVMGRMVPEELAGAQGWGTFFTA</sequence>
<evidence type="ECO:0000313" key="3">
    <source>
        <dbReference type="EMBL" id="MFD1051812.1"/>
    </source>
</evidence>
<dbReference type="SUPFAM" id="SSF51215">
    <property type="entry name" value="Regulatory protein AraC"/>
    <property type="match status" value="1"/>
</dbReference>
<feature type="domain" description="AraC-type arabinose-binding/dimerisation" evidence="2">
    <location>
        <begin position="39"/>
        <end position="81"/>
    </location>
</feature>
<evidence type="ECO:0000313" key="4">
    <source>
        <dbReference type="Proteomes" id="UP001597045"/>
    </source>
</evidence>
<dbReference type="Proteomes" id="UP001597045">
    <property type="component" value="Unassembled WGS sequence"/>
</dbReference>
<keyword evidence="1" id="KW-0238">DNA-binding</keyword>
<gene>
    <name evidence="3" type="ORF">ACFQ1S_42775</name>
</gene>
<keyword evidence="4" id="KW-1185">Reference proteome</keyword>
<name>A0ABW3MM91_9PSEU</name>
<proteinExistence type="predicted"/>
<reference evidence="4" key="1">
    <citation type="journal article" date="2019" name="Int. J. Syst. Evol. Microbiol.">
        <title>The Global Catalogue of Microorganisms (GCM) 10K type strain sequencing project: providing services to taxonomists for standard genome sequencing and annotation.</title>
        <authorList>
            <consortium name="The Broad Institute Genomics Platform"/>
            <consortium name="The Broad Institute Genome Sequencing Center for Infectious Disease"/>
            <person name="Wu L."/>
            <person name="Ma J."/>
        </authorList>
    </citation>
    <scope>NUCLEOTIDE SEQUENCE [LARGE SCALE GENOMIC DNA]</scope>
    <source>
        <strain evidence="4">JCM 31486</strain>
    </source>
</reference>
<accession>A0ABW3MM91</accession>
<dbReference type="EMBL" id="JBHTIS010003888">
    <property type="protein sequence ID" value="MFD1051812.1"/>
    <property type="molecule type" value="Genomic_DNA"/>
</dbReference>